<evidence type="ECO:0000256" key="3">
    <source>
        <dbReference type="ARBA" id="ARBA00022840"/>
    </source>
</evidence>
<proteinExistence type="predicted"/>
<feature type="domain" description="ABC transporter" evidence="4">
    <location>
        <begin position="6"/>
        <end position="240"/>
    </location>
</feature>
<dbReference type="CDD" id="cd03214">
    <property type="entry name" value="ABC_Iron-Siderophores_B12_Hemin"/>
    <property type="match status" value="1"/>
</dbReference>
<dbReference type="SUPFAM" id="SSF52540">
    <property type="entry name" value="P-loop containing nucleoside triphosphate hydrolases"/>
    <property type="match status" value="1"/>
</dbReference>
<dbReference type="GO" id="GO:0016887">
    <property type="term" value="F:ATP hydrolysis activity"/>
    <property type="evidence" value="ECO:0007669"/>
    <property type="project" value="InterPro"/>
</dbReference>
<organism evidence="5 6">
    <name type="scientific">Campylobacter rectus</name>
    <name type="common">Wolinella recta</name>
    <dbReference type="NCBI Taxonomy" id="203"/>
    <lineage>
        <taxon>Bacteria</taxon>
        <taxon>Pseudomonadati</taxon>
        <taxon>Campylobacterota</taxon>
        <taxon>Epsilonproteobacteria</taxon>
        <taxon>Campylobacterales</taxon>
        <taxon>Campylobacteraceae</taxon>
        <taxon>Campylobacter</taxon>
    </lineage>
</organism>
<dbReference type="GO" id="GO:0005524">
    <property type="term" value="F:ATP binding"/>
    <property type="evidence" value="ECO:0007669"/>
    <property type="project" value="UniProtKB-KW"/>
</dbReference>
<dbReference type="InterPro" id="IPR003593">
    <property type="entry name" value="AAA+_ATPase"/>
</dbReference>
<dbReference type="PROSITE" id="PS50893">
    <property type="entry name" value="ABC_TRANSPORTER_2"/>
    <property type="match status" value="1"/>
</dbReference>
<evidence type="ECO:0000313" key="5">
    <source>
        <dbReference type="EMBL" id="QCD46370.1"/>
    </source>
</evidence>
<dbReference type="RefSeq" id="WP_002944519.1">
    <property type="nucleotide sequence ID" value="NZ_CP012543.1"/>
</dbReference>
<dbReference type="InterPro" id="IPR027417">
    <property type="entry name" value="P-loop_NTPase"/>
</dbReference>
<evidence type="ECO:0000313" key="6">
    <source>
        <dbReference type="Proteomes" id="UP000502377"/>
    </source>
</evidence>
<name>A0A6G5QL24_CAMRE</name>
<evidence type="ECO:0000256" key="1">
    <source>
        <dbReference type="ARBA" id="ARBA00022448"/>
    </source>
</evidence>
<evidence type="ECO:0000259" key="4">
    <source>
        <dbReference type="PROSITE" id="PS50893"/>
    </source>
</evidence>
<dbReference type="InterPro" id="IPR050153">
    <property type="entry name" value="Metal_Ion_Import_ABC"/>
</dbReference>
<reference evidence="5 6" key="1">
    <citation type="submission" date="2016-07" db="EMBL/GenBank/DDBJ databases">
        <title>Comparative genomics of the Campylobacter concisus group.</title>
        <authorList>
            <person name="Miller W.G."/>
            <person name="Yee E."/>
            <person name="Chapman M.H."/>
            <person name="Huynh S."/>
            <person name="Bono J.L."/>
            <person name="On S.L.W."/>
            <person name="StLeger J."/>
            <person name="Foster G."/>
            <person name="Parker C.T."/>
        </authorList>
    </citation>
    <scope>NUCLEOTIDE SEQUENCE [LARGE SCALE GENOMIC DNA]</scope>
    <source>
        <strain evidence="5 6">ATCC 33238</strain>
    </source>
</reference>
<dbReference type="Proteomes" id="UP000502377">
    <property type="component" value="Chromosome"/>
</dbReference>
<dbReference type="SMART" id="SM00382">
    <property type="entry name" value="AAA"/>
    <property type="match status" value="1"/>
</dbReference>
<dbReference type="FunFam" id="3.40.50.300:FF:000134">
    <property type="entry name" value="Iron-enterobactin ABC transporter ATP-binding protein"/>
    <property type="match status" value="1"/>
</dbReference>
<dbReference type="Gene3D" id="3.40.50.300">
    <property type="entry name" value="P-loop containing nucleotide triphosphate hydrolases"/>
    <property type="match status" value="1"/>
</dbReference>
<dbReference type="Pfam" id="PF00005">
    <property type="entry name" value="ABC_tran"/>
    <property type="match status" value="1"/>
</dbReference>
<keyword evidence="2" id="KW-0547">Nucleotide-binding</keyword>
<dbReference type="PANTHER" id="PTHR42734">
    <property type="entry name" value="METAL TRANSPORT SYSTEM ATP-BINDING PROTEIN TM_0124-RELATED"/>
    <property type="match status" value="1"/>
</dbReference>
<keyword evidence="1" id="KW-0813">Transport</keyword>
<dbReference type="InterPro" id="IPR003439">
    <property type="entry name" value="ABC_transporter-like_ATP-bd"/>
</dbReference>
<dbReference type="KEGG" id="crx:CRECT_0684"/>
<keyword evidence="3 5" id="KW-0067">ATP-binding</keyword>
<dbReference type="EMBL" id="CP012543">
    <property type="protein sequence ID" value="QCD46370.1"/>
    <property type="molecule type" value="Genomic_DNA"/>
</dbReference>
<protein>
    <submittedName>
        <fullName evidence="5">ABC transporter, ATP-binding protein</fullName>
    </submittedName>
</protein>
<accession>A0A6G5QL24</accession>
<evidence type="ECO:0000256" key="2">
    <source>
        <dbReference type="ARBA" id="ARBA00022741"/>
    </source>
</evidence>
<dbReference type="AlphaFoldDB" id="A0A6G5QL24"/>
<dbReference type="PANTHER" id="PTHR42734:SF19">
    <property type="entry name" value="IRON COMPOUNDS ABC TRANSPORTER, ATP-BINDING PROTEIN"/>
    <property type="match status" value="1"/>
</dbReference>
<gene>
    <name evidence="5" type="ORF">CRECT_0684</name>
</gene>
<sequence length="248" mass="27692">MQENLIEVRNLRFAYRDKPVLKDISFDVATGDTLSILGANGSGKSTLLRIMLGFLKFEGEVLIGGKSVRDYGKRELASLVAYVPQTHAPSYDYSVFDVALMGALCRTPLFSSFSAADKKLAEQALEKMGIAHLKNAPYTRVSGGERQLAYIARTLVQGAKVIFMDEPTNGLDFGNQIKLLEMIKALGDEGYTFVQTTHYPRHAKFVSNLTLFIKDGEILAFGRSEQLINAENIDKIYGINYERYEDRL</sequence>